<dbReference type="EMBL" id="GISG01163733">
    <property type="protein sequence ID" value="MBA4650131.1"/>
    <property type="molecule type" value="Transcribed_RNA"/>
</dbReference>
<evidence type="ECO:0000313" key="2">
    <source>
        <dbReference type="EMBL" id="MBA4650131.1"/>
    </source>
</evidence>
<sequence>MLQIKEDDKFFSRLLSKESSMANPSCRVYYGGVPIGVPFVWEAKPGTPKHPNHFSQSQEKEIKATNTIFPPLTPPPSFNQQPKKSFSSSKKSKIFQGFFPKMMKHRRQISSASTLSSSSESTTTTATRMLGRSRSLSSPRSLFDFAVNDRDPEEVEEEGVVEEMMSSSPRSILCFGLGGGRKIRSPSLG</sequence>
<feature type="region of interest" description="Disordered" evidence="1">
    <location>
        <begin position="110"/>
        <end position="138"/>
    </location>
</feature>
<organism evidence="2">
    <name type="scientific">Opuntia streptacantha</name>
    <name type="common">Prickly pear cactus</name>
    <name type="synonym">Opuntia cardona</name>
    <dbReference type="NCBI Taxonomy" id="393608"/>
    <lineage>
        <taxon>Eukaryota</taxon>
        <taxon>Viridiplantae</taxon>
        <taxon>Streptophyta</taxon>
        <taxon>Embryophyta</taxon>
        <taxon>Tracheophyta</taxon>
        <taxon>Spermatophyta</taxon>
        <taxon>Magnoliopsida</taxon>
        <taxon>eudicotyledons</taxon>
        <taxon>Gunneridae</taxon>
        <taxon>Pentapetalae</taxon>
        <taxon>Caryophyllales</taxon>
        <taxon>Cactineae</taxon>
        <taxon>Cactaceae</taxon>
        <taxon>Opuntioideae</taxon>
        <taxon>Opuntia</taxon>
    </lineage>
</organism>
<evidence type="ECO:0000256" key="1">
    <source>
        <dbReference type="SAM" id="MobiDB-lite"/>
    </source>
</evidence>
<reference evidence="2" key="1">
    <citation type="journal article" date="2013" name="J. Plant Res.">
        <title>Effect of fungi and light on seed germination of three Opuntia species from semiarid lands of central Mexico.</title>
        <authorList>
            <person name="Delgado-Sanchez P."/>
            <person name="Jimenez-Bremont J.F."/>
            <person name="Guerrero-Gonzalez Mde L."/>
            <person name="Flores J."/>
        </authorList>
    </citation>
    <scope>NUCLEOTIDE SEQUENCE</scope>
    <source>
        <tissue evidence="2">Cladode</tissue>
    </source>
</reference>
<accession>A0A7C8ZTJ3</accession>
<dbReference type="AlphaFoldDB" id="A0A7C8ZTJ3"/>
<dbReference type="PANTHER" id="PTHR33257">
    <property type="entry name" value="OS05G0165500 PROTEIN"/>
    <property type="match status" value="1"/>
</dbReference>
<name>A0A7C8ZTJ3_OPUST</name>
<proteinExistence type="predicted"/>
<protein>
    <submittedName>
        <fullName evidence="2">Uncharacterized protein</fullName>
    </submittedName>
</protein>
<dbReference type="PANTHER" id="PTHR33257:SF4">
    <property type="entry name" value="EXPRESSED PROTEIN"/>
    <property type="match status" value="1"/>
</dbReference>
<reference evidence="2" key="2">
    <citation type="submission" date="2020-07" db="EMBL/GenBank/DDBJ databases">
        <authorList>
            <person name="Vera ALvarez R."/>
            <person name="Arias-Moreno D.M."/>
            <person name="Jimenez-Jacinto V."/>
            <person name="Jimenez-Bremont J.F."/>
            <person name="Swaminathan K."/>
            <person name="Moose S.P."/>
            <person name="Guerrero-Gonzalez M.L."/>
            <person name="Marino-Ramirez L."/>
            <person name="Landsman D."/>
            <person name="Rodriguez-Kessler M."/>
            <person name="Delgado-Sanchez P."/>
        </authorList>
    </citation>
    <scope>NUCLEOTIDE SEQUENCE</scope>
    <source>
        <tissue evidence="2">Cladode</tissue>
    </source>
</reference>